<evidence type="ECO:0000313" key="4">
    <source>
        <dbReference type="Proteomes" id="UP000298246"/>
    </source>
</evidence>
<accession>A0A4Y8PYM8</accession>
<evidence type="ECO:0000256" key="1">
    <source>
        <dbReference type="SAM" id="Phobius"/>
    </source>
</evidence>
<dbReference type="InterPro" id="IPR011055">
    <property type="entry name" value="Dup_hybrid_motif"/>
</dbReference>
<dbReference type="OrthoDB" id="9809488at2"/>
<keyword evidence="1" id="KW-1133">Transmembrane helix</keyword>
<feature type="domain" description="M23ase beta-sheet core" evidence="2">
    <location>
        <begin position="218"/>
        <end position="313"/>
    </location>
</feature>
<feature type="transmembrane region" description="Helical" evidence="1">
    <location>
        <begin position="12"/>
        <end position="42"/>
    </location>
</feature>
<dbReference type="InterPro" id="IPR023346">
    <property type="entry name" value="Lysozyme-like_dom_sf"/>
</dbReference>
<keyword evidence="4" id="KW-1185">Reference proteome</keyword>
<comment type="caution">
    <text evidence="3">The sequence shown here is derived from an EMBL/GenBank/DDBJ whole genome shotgun (WGS) entry which is preliminary data.</text>
</comment>
<dbReference type="Gene3D" id="2.70.70.10">
    <property type="entry name" value="Glucose Permease (Domain IIA)"/>
    <property type="match status" value="1"/>
</dbReference>
<dbReference type="CDD" id="cd12797">
    <property type="entry name" value="M23_peptidase"/>
    <property type="match status" value="1"/>
</dbReference>
<dbReference type="SUPFAM" id="SSF51261">
    <property type="entry name" value="Duplicated hybrid motif"/>
    <property type="match status" value="1"/>
</dbReference>
<organism evidence="3 4">
    <name type="scientific">Paenibacillus athensensis</name>
    <dbReference type="NCBI Taxonomy" id="1967502"/>
    <lineage>
        <taxon>Bacteria</taxon>
        <taxon>Bacillati</taxon>
        <taxon>Bacillota</taxon>
        <taxon>Bacilli</taxon>
        <taxon>Bacillales</taxon>
        <taxon>Paenibacillaceae</taxon>
        <taxon>Paenibacillus</taxon>
    </lineage>
</organism>
<name>A0A4Y8PYM8_9BACL</name>
<sequence>MDAKTVLKKRLLQWVLGSIGFSGISLLALFGLLLVIVLGMFVSSSDALLEGIPVPEQPAFDIPAPLVPIYIRAQNERVSWARLAAIQKISTNFGEEKARRSDTIGSLGLPFFIWNSYRIDGDEDNKEDWDNPYDVIFTLANYFQHAVDDTDTAADEEKALAAILLNPEDVRLVHAKEAEYAAMLLINRDWLWPVIGYSSISSPYGMRTDPVTGESGAFHDGIDIPAPRGTPVVAIQDGTVIEVSFGSGGYGNLIRLQHAGGVQSFYGHLAAIGVRPGQRVLRDEVIGAVGSTGKSTGPHLHLGMTDNGQSVNPQTFWPNFIHGG</sequence>
<proteinExistence type="predicted"/>
<dbReference type="PANTHER" id="PTHR21666:SF270">
    <property type="entry name" value="MUREIN HYDROLASE ACTIVATOR ENVC"/>
    <property type="match status" value="1"/>
</dbReference>
<dbReference type="InterPro" id="IPR050570">
    <property type="entry name" value="Cell_wall_metabolism_enzyme"/>
</dbReference>
<protein>
    <submittedName>
        <fullName evidence="3">Peptidase M23</fullName>
    </submittedName>
</protein>
<dbReference type="AlphaFoldDB" id="A0A4Y8PYM8"/>
<keyword evidence="1" id="KW-0472">Membrane</keyword>
<dbReference type="SUPFAM" id="SSF53955">
    <property type="entry name" value="Lysozyme-like"/>
    <property type="match status" value="1"/>
</dbReference>
<evidence type="ECO:0000259" key="2">
    <source>
        <dbReference type="Pfam" id="PF01551"/>
    </source>
</evidence>
<dbReference type="EMBL" id="MYFO01000019">
    <property type="protein sequence ID" value="TFE86415.1"/>
    <property type="molecule type" value="Genomic_DNA"/>
</dbReference>
<dbReference type="GO" id="GO:0004222">
    <property type="term" value="F:metalloendopeptidase activity"/>
    <property type="evidence" value="ECO:0007669"/>
    <property type="project" value="TreeGrafter"/>
</dbReference>
<reference evidence="3 4" key="1">
    <citation type="submission" date="2017-03" db="EMBL/GenBank/DDBJ databases">
        <title>Isolation of Levoglucosan Utilizing Bacteria.</title>
        <authorList>
            <person name="Arya A.S."/>
        </authorList>
    </citation>
    <scope>NUCLEOTIDE SEQUENCE [LARGE SCALE GENOMIC DNA]</scope>
    <source>
        <strain evidence="3 4">MEC069</strain>
    </source>
</reference>
<dbReference type="Pfam" id="PF01551">
    <property type="entry name" value="Peptidase_M23"/>
    <property type="match status" value="1"/>
</dbReference>
<gene>
    <name evidence="3" type="ORF">B5M42_15120</name>
</gene>
<keyword evidence="1" id="KW-0812">Transmembrane</keyword>
<evidence type="ECO:0000313" key="3">
    <source>
        <dbReference type="EMBL" id="TFE86415.1"/>
    </source>
</evidence>
<dbReference type="PANTHER" id="PTHR21666">
    <property type="entry name" value="PEPTIDASE-RELATED"/>
    <property type="match status" value="1"/>
</dbReference>
<dbReference type="InterPro" id="IPR016047">
    <property type="entry name" value="M23ase_b-sheet_dom"/>
</dbReference>
<dbReference type="Proteomes" id="UP000298246">
    <property type="component" value="Unassembled WGS sequence"/>
</dbReference>